<sequence length="1015" mass="113734">MLASWLCSSVSAAGGPAVKGLVSSGHKAIVALSTAICTKRWSHDYSDTVMLPSTDFPDRTAAKKVQEQFLDVISDQVYKWQKDNLPEDGLFILHDGPPYANADVHVGHAVNRIIKDMIIRYQVMHGRRVSYIPGWDCHGLPIELKVLESLEDSTKVQQLTAVEIRKLARQHAENTIAKQMRSFKEWGTMGEWESPYKTMNPDYEIRQLEVFRSMVNAGVIYRRFRPVYWSCQSHTALAEAELEYAPEHRSTATYVKFTLHKPDELVGLVREQSGVDIVGKPVHALIWTTTPWTIPANKAIAVNPEMMYQVVSSDLHGVLVLAEPRAEYVADELGPLRVLAKGIPGVALTGFCYSHPLHSNPGTQPILAADFVTSDAGTGLVHCAPGHGMEDYLLCQKHGIQPSSPVNEYGEYDATVPVGLEILIGKSVLKDGQSTVLRLLSEADALASVNSGYKHKYPYDWRSKKPVIIRATAQWFADVGSIKDKAVSSLDTVHFLPEAGRHRLTSFTRERTEWCISRQRAWGVPIPALYDSKTGDALLTDTSITYIINEIKKVGIDAWFAEDEDVTHWVAPEYREEGKAYIKGKDTMDVWFDSGTSWTLIQEKYASLRETQKNLVDVYIEGSDQHRGWFQSSLLTYTATHRNGKAPFSTVLTHGFTLDGKGRKMSKSLGNVIAPGAITWERFKIDKVMMQPIGISGLRLWVAQNDYTTDISVSVESFKRVQDSLSKLRRTFKYILGNFKSTPYFTYERDVKYEELGPIDRHALYGLYELEKSVEAHYDKFAFNRVVQAVNKNVAELSSSYFQLIKSRLYTDHPSGLSRRAALTALAHIFRMYASILSPVVPLLTQEAWHHAPRSVTAHSKDVFSPFVAGWYKAPEEWNNEKLRADFAQLSQIRDAVNDGLEIARKSGNIGTSLDAGVVLIAEPGTDAYKLLQNYKAHLAEYFVTSEASMLSSTDSFAPRWHCGGQELTILGSKIHTAIVSPSRHKCPRCWHWSAKTESEICGDCEETVKAMGEL</sequence>
<accession>A0ACC3TPF1</accession>
<dbReference type="EMBL" id="MU970071">
    <property type="protein sequence ID" value="KAK9322781.1"/>
    <property type="molecule type" value="Genomic_DNA"/>
</dbReference>
<organism evidence="1 2">
    <name type="scientific">Lipomyces orientalis</name>
    <dbReference type="NCBI Taxonomy" id="1233043"/>
    <lineage>
        <taxon>Eukaryota</taxon>
        <taxon>Fungi</taxon>
        <taxon>Dikarya</taxon>
        <taxon>Ascomycota</taxon>
        <taxon>Saccharomycotina</taxon>
        <taxon>Lipomycetes</taxon>
        <taxon>Lipomycetales</taxon>
        <taxon>Lipomycetaceae</taxon>
        <taxon>Lipomyces</taxon>
    </lineage>
</organism>
<evidence type="ECO:0000313" key="1">
    <source>
        <dbReference type="EMBL" id="KAK9322781.1"/>
    </source>
</evidence>
<evidence type="ECO:0000313" key="2">
    <source>
        <dbReference type="Proteomes" id="UP001489719"/>
    </source>
</evidence>
<reference evidence="2" key="1">
    <citation type="journal article" date="2024" name="Front. Bioeng. Biotechnol.">
        <title>Genome-scale model development and genomic sequencing of the oleaginous clade Lipomyces.</title>
        <authorList>
            <person name="Czajka J.J."/>
            <person name="Han Y."/>
            <person name="Kim J."/>
            <person name="Mondo S.J."/>
            <person name="Hofstad B.A."/>
            <person name="Robles A."/>
            <person name="Haridas S."/>
            <person name="Riley R."/>
            <person name="LaButti K."/>
            <person name="Pangilinan J."/>
            <person name="Andreopoulos W."/>
            <person name="Lipzen A."/>
            <person name="Yan J."/>
            <person name="Wang M."/>
            <person name="Ng V."/>
            <person name="Grigoriev I.V."/>
            <person name="Spatafora J.W."/>
            <person name="Magnuson J.K."/>
            <person name="Baker S.E."/>
            <person name="Pomraning K.R."/>
        </authorList>
    </citation>
    <scope>NUCLEOTIDE SEQUENCE [LARGE SCALE GENOMIC DNA]</scope>
    <source>
        <strain evidence="2">CBS 10300</strain>
    </source>
</reference>
<keyword evidence="1" id="KW-0030">Aminoacyl-tRNA synthetase</keyword>
<proteinExistence type="predicted"/>
<comment type="caution">
    <text evidence="1">The sequence shown here is derived from an EMBL/GenBank/DDBJ whole genome shotgun (WGS) entry which is preliminary data.</text>
</comment>
<protein>
    <submittedName>
        <fullName evidence="1">tRNA synthetases class I-domain-containing protein</fullName>
    </submittedName>
</protein>
<dbReference type="Proteomes" id="UP001489719">
    <property type="component" value="Unassembled WGS sequence"/>
</dbReference>
<keyword evidence="1" id="KW-0436">Ligase</keyword>
<name>A0ACC3TPF1_9ASCO</name>
<gene>
    <name evidence="1" type="ORF">V1517DRAFT_322433</name>
</gene>
<keyword evidence="2" id="KW-1185">Reference proteome</keyword>